<evidence type="ECO:0000313" key="1">
    <source>
        <dbReference type="EMBL" id="CAI9286301.1"/>
    </source>
</evidence>
<gene>
    <name evidence="1" type="ORF">LSALG_LOCUS25728</name>
</gene>
<evidence type="ECO:0000313" key="2">
    <source>
        <dbReference type="Proteomes" id="UP001177003"/>
    </source>
</evidence>
<dbReference type="EMBL" id="OX465081">
    <property type="protein sequence ID" value="CAI9286301.1"/>
    <property type="molecule type" value="Genomic_DNA"/>
</dbReference>
<proteinExistence type="predicted"/>
<dbReference type="AlphaFoldDB" id="A0AA36E7U0"/>
<protein>
    <submittedName>
        <fullName evidence="1">Uncharacterized protein</fullName>
    </submittedName>
</protein>
<dbReference type="Proteomes" id="UP001177003">
    <property type="component" value="Chromosome 5"/>
</dbReference>
<accession>A0AA36E7U0</accession>
<sequence length="126" mass="13662">MVASSKTPSGADQTTTSGLLGIKANQNLILDLDPSKYDAFLQPLIECLRHSLLAGALSKLVHVTLVHLSNAFSTAHYKESSATIIFELGNQQTTITKSRFSRLLGLSSARDLNTEISCARFWAIIV</sequence>
<keyword evidence="2" id="KW-1185">Reference proteome</keyword>
<name>A0AA36E7U0_LACSI</name>
<organism evidence="1 2">
    <name type="scientific">Lactuca saligna</name>
    <name type="common">Willowleaf lettuce</name>
    <dbReference type="NCBI Taxonomy" id="75948"/>
    <lineage>
        <taxon>Eukaryota</taxon>
        <taxon>Viridiplantae</taxon>
        <taxon>Streptophyta</taxon>
        <taxon>Embryophyta</taxon>
        <taxon>Tracheophyta</taxon>
        <taxon>Spermatophyta</taxon>
        <taxon>Magnoliopsida</taxon>
        <taxon>eudicotyledons</taxon>
        <taxon>Gunneridae</taxon>
        <taxon>Pentapetalae</taxon>
        <taxon>asterids</taxon>
        <taxon>campanulids</taxon>
        <taxon>Asterales</taxon>
        <taxon>Asteraceae</taxon>
        <taxon>Cichorioideae</taxon>
        <taxon>Cichorieae</taxon>
        <taxon>Lactucinae</taxon>
        <taxon>Lactuca</taxon>
    </lineage>
</organism>
<reference evidence="1" key="1">
    <citation type="submission" date="2023-04" db="EMBL/GenBank/DDBJ databases">
        <authorList>
            <person name="Vijverberg K."/>
            <person name="Xiong W."/>
            <person name="Schranz E."/>
        </authorList>
    </citation>
    <scope>NUCLEOTIDE SEQUENCE</scope>
</reference>